<evidence type="ECO:0000256" key="4">
    <source>
        <dbReference type="ARBA" id="ARBA00012313"/>
    </source>
</evidence>
<evidence type="ECO:0000256" key="11">
    <source>
        <dbReference type="ARBA" id="ARBA00023157"/>
    </source>
</evidence>
<evidence type="ECO:0000256" key="9">
    <source>
        <dbReference type="ARBA" id="ARBA00023002"/>
    </source>
</evidence>
<feature type="disulfide bond" evidence="18">
    <location>
        <begin position="202"/>
        <end position="234"/>
    </location>
</feature>
<dbReference type="PRINTS" id="PR00458">
    <property type="entry name" value="PEROXIDASE"/>
</dbReference>
<dbReference type="EC" id="1.11.1.7" evidence="4 19"/>
<evidence type="ECO:0000259" key="20">
    <source>
        <dbReference type="PROSITE" id="PS50873"/>
    </source>
</evidence>
<dbReference type="PROSITE" id="PS50873">
    <property type="entry name" value="PEROXIDASE_4"/>
    <property type="match status" value="1"/>
</dbReference>
<keyword evidence="9 19" id="KW-0560">Oxidoreductase</keyword>
<keyword evidence="11 18" id="KW-1015">Disulfide bond</keyword>
<evidence type="ECO:0000256" key="16">
    <source>
        <dbReference type="PIRSR" id="PIRSR600823-3"/>
    </source>
</evidence>
<dbReference type="InterPro" id="IPR019793">
    <property type="entry name" value="Peroxidases_heam-ligand_BS"/>
</dbReference>
<dbReference type="SUPFAM" id="SSF48113">
    <property type="entry name" value="Heme-dependent peroxidases"/>
    <property type="match status" value="1"/>
</dbReference>
<feature type="binding site" evidence="16">
    <location>
        <position position="250"/>
    </location>
    <ligand>
        <name>Ca(2+)</name>
        <dbReference type="ChEBI" id="CHEBI:29108"/>
        <label>2</label>
    </ligand>
</feature>
<dbReference type="GO" id="GO:0005576">
    <property type="term" value="C:extracellular region"/>
    <property type="evidence" value="ECO:0007669"/>
    <property type="project" value="UniProtKB-SubCell"/>
</dbReference>
<keyword evidence="22" id="KW-1185">Reference proteome</keyword>
<keyword evidence="8 16" id="KW-0106">Calcium</keyword>
<feature type="binding site" evidence="16">
    <location>
        <position position="196"/>
    </location>
    <ligand>
        <name>Ca(2+)</name>
        <dbReference type="ChEBI" id="CHEBI:29108"/>
        <label>2</label>
    </ligand>
</feature>
<reference evidence="21" key="1">
    <citation type="submission" date="2020-12" db="EMBL/GenBank/DDBJ databases">
        <title>WGS assembly of Carya illinoinensis cv. Pawnee.</title>
        <authorList>
            <person name="Platts A."/>
            <person name="Shu S."/>
            <person name="Wright S."/>
            <person name="Barry K."/>
            <person name="Edger P."/>
            <person name="Pires J.C."/>
            <person name="Schmutz J."/>
        </authorList>
    </citation>
    <scope>NUCLEOTIDE SEQUENCE</scope>
    <source>
        <tissue evidence="21">Leaf</tissue>
    </source>
</reference>
<keyword evidence="6 19" id="KW-0349">Heme</keyword>
<evidence type="ECO:0000256" key="5">
    <source>
        <dbReference type="ARBA" id="ARBA00022559"/>
    </source>
</evidence>
<evidence type="ECO:0000256" key="17">
    <source>
        <dbReference type="PIRSR" id="PIRSR600823-4"/>
    </source>
</evidence>
<dbReference type="EMBL" id="CM031809">
    <property type="protein sequence ID" value="KAG6667773.1"/>
    <property type="molecule type" value="Genomic_DNA"/>
</dbReference>
<proteinExistence type="inferred from homology"/>
<dbReference type="GO" id="GO:0042744">
    <property type="term" value="P:hydrogen peroxide catabolic process"/>
    <property type="evidence" value="ECO:0007669"/>
    <property type="project" value="UniProtKB-KW"/>
</dbReference>
<dbReference type="GO" id="GO:0006979">
    <property type="term" value="P:response to oxidative stress"/>
    <property type="evidence" value="ECO:0007669"/>
    <property type="project" value="UniProtKB-UniRule"/>
</dbReference>
<keyword evidence="19" id="KW-0964">Secreted</keyword>
<dbReference type="Gene3D" id="1.10.420.10">
    <property type="entry name" value="Peroxidase, domain 2"/>
    <property type="match status" value="1"/>
</dbReference>
<feature type="disulfide bond" evidence="18">
    <location>
        <begin position="123"/>
        <end position="325"/>
    </location>
</feature>
<comment type="caution">
    <text evidence="21">The sequence shown here is derived from an EMBL/GenBank/DDBJ whole genome shotgun (WGS) entry which is preliminary data.</text>
</comment>
<feature type="signal peptide" evidence="19">
    <location>
        <begin position="1"/>
        <end position="23"/>
    </location>
</feature>
<comment type="cofactor">
    <cofactor evidence="16 19">
        <name>Ca(2+)</name>
        <dbReference type="ChEBI" id="CHEBI:29108"/>
    </cofactor>
    <text evidence="16 19">Binds 2 calcium ions per subunit.</text>
</comment>
<feature type="binding site" evidence="16">
    <location>
        <position position="78"/>
    </location>
    <ligand>
        <name>Ca(2+)</name>
        <dbReference type="ChEBI" id="CHEBI:29108"/>
        <label>1</label>
    </ligand>
</feature>
<dbReference type="PANTHER" id="PTHR31388:SF270">
    <property type="entry name" value="PEROXIDASE 22-RELATED"/>
    <property type="match status" value="1"/>
</dbReference>
<keyword evidence="13 19" id="KW-0376">Hydrogen peroxide</keyword>
<evidence type="ECO:0000256" key="1">
    <source>
        <dbReference type="ARBA" id="ARBA00000189"/>
    </source>
</evidence>
<evidence type="ECO:0000256" key="6">
    <source>
        <dbReference type="ARBA" id="ARBA00022617"/>
    </source>
</evidence>
<feature type="binding site" evidence="16">
    <location>
        <position position="76"/>
    </location>
    <ligand>
        <name>Ca(2+)</name>
        <dbReference type="ChEBI" id="CHEBI:29108"/>
        <label>1</label>
    </ligand>
</feature>
<dbReference type="InterPro" id="IPR002016">
    <property type="entry name" value="Haem_peroxidase"/>
</dbReference>
<dbReference type="GO" id="GO:0020037">
    <property type="term" value="F:heme binding"/>
    <property type="evidence" value="ECO:0007669"/>
    <property type="project" value="UniProtKB-UniRule"/>
</dbReference>
<dbReference type="FunFam" id="1.10.420.10:FF:000001">
    <property type="entry name" value="Peroxidase"/>
    <property type="match status" value="1"/>
</dbReference>
<dbReference type="InterPro" id="IPR010255">
    <property type="entry name" value="Haem_peroxidase_sf"/>
</dbReference>
<feature type="binding site" evidence="16">
    <location>
        <position position="90"/>
    </location>
    <ligand>
        <name>Ca(2+)</name>
        <dbReference type="ChEBI" id="CHEBI:29108"/>
        <label>1</label>
    </ligand>
</feature>
<dbReference type="Gene3D" id="1.10.520.10">
    <property type="match status" value="1"/>
</dbReference>
<keyword evidence="12" id="KW-0325">Glycoprotein</keyword>
<evidence type="ECO:0000256" key="18">
    <source>
        <dbReference type="PIRSR" id="PIRSR600823-5"/>
    </source>
</evidence>
<feature type="domain" description="Plant heme peroxidase family profile" evidence="20">
    <location>
        <begin position="27"/>
        <end position="329"/>
    </location>
</feature>
<feature type="active site" description="Proton acceptor" evidence="14">
    <location>
        <position position="68"/>
    </location>
</feature>
<evidence type="ECO:0000256" key="2">
    <source>
        <dbReference type="ARBA" id="ARBA00002322"/>
    </source>
</evidence>
<gene>
    <name evidence="21" type="ORF">CIPAW_01G124200</name>
</gene>
<dbReference type="AlphaFoldDB" id="A0A8T1RNB6"/>
<dbReference type="Proteomes" id="UP000811609">
    <property type="component" value="Chromosome 1"/>
</dbReference>
<evidence type="ECO:0000313" key="21">
    <source>
        <dbReference type="EMBL" id="KAG6667773.1"/>
    </source>
</evidence>
<evidence type="ECO:0000256" key="12">
    <source>
        <dbReference type="ARBA" id="ARBA00023180"/>
    </source>
</evidence>
<feature type="binding site" evidence="16">
    <location>
        <position position="69"/>
    </location>
    <ligand>
        <name>Ca(2+)</name>
        <dbReference type="ChEBI" id="CHEBI:29108"/>
        <label>1</label>
    </ligand>
</feature>
<comment type="function">
    <text evidence="2">Removal of H(2)O(2), oxidation of toxic reductants, biosynthesis and degradation of lignin, suberization, auxin catabolism, response to environmental stresses such as wounding, pathogen attack and oxidative stress. These functions might be dependent on each isozyme/isoform in each plant tissue.</text>
</comment>
<feature type="disulfide bond" evidence="18">
    <location>
        <begin position="70"/>
        <end position="75"/>
    </location>
</feature>
<feature type="binding site" evidence="16">
    <location>
        <position position="247"/>
    </location>
    <ligand>
        <name>Ca(2+)</name>
        <dbReference type="ChEBI" id="CHEBI:29108"/>
        <label>2</label>
    </ligand>
</feature>
<keyword evidence="5 19" id="KW-0575">Peroxidase</keyword>
<evidence type="ECO:0000256" key="10">
    <source>
        <dbReference type="ARBA" id="ARBA00023004"/>
    </source>
</evidence>
<evidence type="ECO:0000256" key="7">
    <source>
        <dbReference type="ARBA" id="ARBA00022723"/>
    </source>
</evidence>
<dbReference type="InterPro" id="IPR033905">
    <property type="entry name" value="Secretory_peroxidase"/>
</dbReference>
<protein>
    <recommendedName>
        <fullName evidence="4 19">Peroxidase</fullName>
        <ecNumber evidence="4 19">1.11.1.7</ecNumber>
    </recommendedName>
</protein>
<dbReference type="PROSITE" id="PS00435">
    <property type="entry name" value="PEROXIDASE_1"/>
    <property type="match status" value="1"/>
</dbReference>
<comment type="similarity">
    <text evidence="19">Belongs to the peroxidase family. Classical plant (class III) peroxidase subfamily.</text>
</comment>
<evidence type="ECO:0000256" key="3">
    <source>
        <dbReference type="ARBA" id="ARBA00006873"/>
    </source>
</evidence>
<sequence>MSSSHCIAIALFCIAFLLGGISASHAQLSSTFYDATCPNVTNITRAVIENALLSDPRIGASLIRLHFHDCFVDGCDGSILLNNSDTIESEKEAALNNNSVRGFGVVDDIKTALESACPGIVSCADILAIAAEESVSLAEGPSWAVLLGRRDGTTANRTGADITLPSAVDTLDTLKEVFLAMGLNTTDLVSLSGAHTFGRARCVTFSDRLYDFNSTGNPDPTLNSTYLETLQGICPQDGNENVLANLDLTTPDTFDNNYFSNLQLENGLLQTDQELFSTTGADTIDIVNNFSSDQDAFFDSFVESMLKMGNIGVLTGSEGEVRLNCALVNADSSGSESFLHSSIETRDNAEDKYAI</sequence>
<feature type="site" description="Transition state stabilizer" evidence="17">
    <location>
        <position position="64"/>
    </location>
</feature>
<keyword evidence="10 16" id="KW-0408">Iron</keyword>
<dbReference type="FunFam" id="1.10.520.10:FF:000009">
    <property type="entry name" value="Peroxidase"/>
    <property type="match status" value="1"/>
</dbReference>
<feature type="binding site" description="axial binding residue" evidence="16">
    <location>
        <position position="195"/>
    </location>
    <ligand>
        <name>heme b</name>
        <dbReference type="ChEBI" id="CHEBI:60344"/>
    </ligand>
    <ligandPart>
        <name>Fe</name>
        <dbReference type="ChEBI" id="CHEBI:18248"/>
    </ligandPart>
</feature>
<evidence type="ECO:0000256" key="8">
    <source>
        <dbReference type="ARBA" id="ARBA00022837"/>
    </source>
</evidence>
<comment type="similarity">
    <text evidence="3">Belongs to the peroxidase family. Ascorbate peroxidase subfamily.</text>
</comment>
<evidence type="ECO:0000256" key="15">
    <source>
        <dbReference type="PIRSR" id="PIRSR600823-2"/>
    </source>
</evidence>
<dbReference type="CDD" id="cd00693">
    <property type="entry name" value="secretory_peroxidase"/>
    <property type="match status" value="1"/>
</dbReference>
<dbReference type="GO" id="GO:0046872">
    <property type="term" value="F:metal ion binding"/>
    <property type="evidence" value="ECO:0007669"/>
    <property type="project" value="UniProtKB-UniRule"/>
</dbReference>
<comment type="cofactor">
    <cofactor evidence="16 19">
        <name>heme b</name>
        <dbReference type="ChEBI" id="CHEBI:60344"/>
    </cofactor>
    <text evidence="16 19">Binds 1 heme b (iron(II)-protoporphyrin IX) group per subunit.</text>
</comment>
<dbReference type="PRINTS" id="PR00461">
    <property type="entry name" value="PLPEROXIDASE"/>
</dbReference>
<evidence type="ECO:0000256" key="19">
    <source>
        <dbReference type="RuleBase" id="RU362060"/>
    </source>
</evidence>
<feature type="binding site" evidence="16">
    <location>
        <position position="72"/>
    </location>
    <ligand>
        <name>Ca(2+)</name>
        <dbReference type="ChEBI" id="CHEBI:29108"/>
        <label>1</label>
    </ligand>
</feature>
<dbReference type="GO" id="GO:0140825">
    <property type="term" value="F:lactoperoxidase activity"/>
    <property type="evidence" value="ECO:0007669"/>
    <property type="project" value="UniProtKB-EC"/>
</dbReference>
<evidence type="ECO:0000256" key="14">
    <source>
        <dbReference type="PIRSR" id="PIRSR600823-1"/>
    </source>
</evidence>
<evidence type="ECO:0000313" key="22">
    <source>
        <dbReference type="Proteomes" id="UP000811609"/>
    </source>
</evidence>
<evidence type="ECO:0000256" key="13">
    <source>
        <dbReference type="ARBA" id="ARBA00023324"/>
    </source>
</evidence>
<dbReference type="OrthoDB" id="2113341at2759"/>
<dbReference type="InterPro" id="IPR019794">
    <property type="entry name" value="Peroxidases_AS"/>
</dbReference>
<keyword evidence="19" id="KW-0732">Signal</keyword>
<comment type="catalytic activity">
    <reaction evidence="1 19">
        <text>2 a phenolic donor + H2O2 = 2 a phenolic radical donor + 2 H2O</text>
        <dbReference type="Rhea" id="RHEA:56136"/>
        <dbReference type="ChEBI" id="CHEBI:15377"/>
        <dbReference type="ChEBI" id="CHEBI:16240"/>
        <dbReference type="ChEBI" id="CHEBI:139520"/>
        <dbReference type="ChEBI" id="CHEBI:139521"/>
        <dbReference type="EC" id="1.11.1.7"/>
    </reaction>
</comment>
<keyword evidence="7 16" id="KW-0479">Metal-binding</keyword>
<accession>A0A8T1RNB6</accession>
<dbReference type="PANTHER" id="PTHR31388">
    <property type="entry name" value="PEROXIDASE 72-RELATED"/>
    <property type="match status" value="1"/>
</dbReference>
<dbReference type="PROSITE" id="PS00436">
    <property type="entry name" value="PEROXIDASE_2"/>
    <property type="match status" value="1"/>
</dbReference>
<feature type="chain" id="PRO_5035959173" description="Peroxidase" evidence="19">
    <location>
        <begin position="24"/>
        <end position="355"/>
    </location>
</feature>
<organism evidence="21 22">
    <name type="scientific">Carya illinoinensis</name>
    <name type="common">Pecan</name>
    <dbReference type="NCBI Taxonomy" id="32201"/>
    <lineage>
        <taxon>Eukaryota</taxon>
        <taxon>Viridiplantae</taxon>
        <taxon>Streptophyta</taxon>
        <taxon>Embryophyta</taxon>
        <taxon>Tracheophyta</taxon>
        <taxon>Spermatophyta</taxon>
        <taxon>Magnoliopsida</taxon>
        <taxon>eudicotyledons</taxon>
        <taxon>Gunneridae</taxon>
        <taxon>Pentapetalae</taxon>
        <taxon>rosids</taxon>
        <taxon>fabids</taxon>
        <taxon>Fagales</taxon>
        <taxon>Juglandaceae</taxon>
        <taxon>Carya</taxon>
    </lineage>
</organism>
<feature type="binding site" evidence="16">
    <location>
        <position position="255"/>
    </location>
    <ligand>
        <name>Ca(2+)</name>
        <dbReference type="ChEBI" id="CHEBI:29108"/>
        <label>2</label>
    </ligand>
</feature>
<feature type="disulfide bond" evidence="18">
    <location>
        <begin position="37"/>
        <end position="117"/>
    </location>
</feature>
<comment type="subcellular location">
    <subcellularLocation>
        <location evidence="19">Secreted</location>
    </subcellularLocation>
</comment>
<dbReference type="InterPro" id="IPR000823">
    <property type="entry name" value="Peroxidase_pln"/>
</dbReference>
<name>A0A8T1RNB6_CARIL</name>
<feature type="binding site" evidence="15">
    <location>
        <position position="165"/>
    </location>
    <ligand>
        <name>substrate</name>
    </ligand>
</feature>
<dbReference type="Pfam" id="PF00141">
    <property type="entry name" value="peroxidase"/>
    <property type="match status" value="1"/>
</dbReference>
<feature type="binding site" evidence="16">
    <location>
        <position position="74"/>
    </location>
    <ligand>
        <name>Ca(2+)</name>
        <dbReference type="ChEBI" id="CHEBI:29108"/>
        <label>1</label>
    </ligand>
</feature>